<dbReference type="AlphaFoldDB" id="A0A140LEJ3"/>
<keyword evidence="2" id="KW-1185">Reference proteome</keyword>
<evidence type="ECO:0000313" key="1">
    <source>
        <dbReference type="EMBL" id="KXG78968.1"/>
    </source>
</evidence>
<reference evidence="1 2" key="1">
    <citation type="submission" date="2015-12" db="EMBL/GenBank/DDBJ databases">
        <title>Draft genome sequence of the thermoanaerobe Thermotalea metallivorans, an isolate from the runoff channel of the Great Artesian Basin, Australia.</title>
        <authorList>
            <person name="Patel B.K."/>
        </authorList>
    </citation>
    <scope>NUCLEOTIDE SEQUENCE [LARGE SCALE GENOMIC DNA]</scope>
    <source>
        <strain evidence="1 2">B2-1</strain>
    </source>
</reference>
<accession>A0A140LEJ3</accession>
<organism evidence="1 2">
    <name type="scientific">Thermotalea metallivorans</name>
    <dbReference type="NCBI Taxonomy" id="520762"/>
    <lineage>
        <taxon>Bacteria</taxon>
        <taxon>Bacillati</taxon>
        <taxon>Bacillota</taxon>
        <taxon>Clostridia</taxon>
        <taxon>Peptostreptococcales</taxon>
        <taxon>Thermotaleaceae</taxon>
        <taxon>Thermotalea</taxon>
    </lineage>
</organism>
<dbReference type="RefSeq" id="WP_068554045.1">
    <property type="nucleotide sequence ID" value="NZ_LOEE01000003.1"/>
</dbReference>
<dbReference type="Proteomes" id="UP000070456">
    <property type="component" value="Unassembled WGS sequence"/>
</dbReference>
<name>A0A140LEJ3_9FIRM</name>
<evidence type="ECO:0000313" key="2">
    <source>
        <dbReference type="Proteomes" id="UP000070456"/>
    </source>
</evidence>
<proteinExistence type="predicted"/>
<comment type="caution">
    <text evidence="1">The sequence shown here is derived from an EMBL/GenBank/DDBJ whole genome shotgun (WGS) entry which is preliminary data.</text>
</comment>
<dbReference type="OrthoDB" id="1954072at2"/>
<dbReference type="SUPFAM" id="SSF101082">
    <property type="entry name" value="Typo IV secretion system protein TraC"/>
    <property type="match status" value="1"/>
</dbReference>
<dbReference type="EMBL" id="LOEE01000003">
    <property type="protein sequence ID" value="KXG78968.1"/>
    <property type="molecule type" value="Genomic_DNA"/>
</dbReference>
<protein>
    <submittedName>
        <fullName evidence="1">Uncharacterized protein</fullName>
    </submittedName>
</protein>
<sequence>MNELIPLNTHEVLLSRELPLSIEELGIAQLSPANNRRLFLVLIPIALLFFLKDKGPVLVPKPRLSTQSYNQKLTALKPMPSPMSNFDVNAIDRLARILEGVKKVSSIQDLSKTIAKARNSSGKFNKEILHEMIALLGDNLSEENKAQIQNITHMLSMMDKIKDVKKVLDLQKQMKSEGGGDASMQIDAMIEAIKPMLPEEQAKNIDQFKKMAQMMKLMAMFDTAKAGSDAEDEDNDKK</sequence>
<gene>
    <name evidence="1" type="ORF">AN619_01280</name>
</gene>